<name>A0A8S3CEC3_9BILA</name>
<dbReference type="Proteomes" id="UP000681720">
    <property type="component" value="Unassembled WGS sequence"/>
</dbReference>
<feature type="non-terminal residue" evidence="2">
    <location>
        <position position="64"/>
    </location>
</feature>
<evidence type="ECO:0000313" key="1">
    <source>
        <dbReference type="EMBL" id="CAF4707133.1"/>
    </source>
</evidence>
<dbReference type="EMBL" id="CAJOBJ010206129">
    <property type="protein sequence ID" value="CAF4997404.1"/>
    <property type="molecule type" value="Genomic_DNA"/>
</dbReference>
<evidence type="ECO:0000313" key="4">
    <source>
        <dbReference type="EMBL" id="CAF4997404.1"/>
    </source>
</evidence>
<evidence type="ECO:0000313" key="2">
    <source>
        <dbReference type="EMBL" id="CAF4905702.1"/>
    </source>
</evidence>
<protein>
    <submittedName>
        <fullName evidence="2">Uncharacterized protein</fullName>
    </submittedName>
</protein>
<sequence>MMGVAWICTYTGQILISCLYEPSPSTGLLTKVRYSYVDIAEHVWGKRVGGPILFIAQNIELLMT</sequence>
<reference evidence="2" key="1">
    <citation type="submission" date="2021-02" db="EMBL/GenBank/DDBJ databases">
        <authorList>
            <person name="Nowell W R."/>
        </authorList>
    </citation>
    <scope>NUCLEOTIDE SEQUENCE</scope>
</reference>
<dbReference type="Proteomes" id="UP000676336">
    <property type="component" value="Unassembled WGS sequence"/>
</dbReference>
<evidence type="ECO:0000313" key="5">
    <source>
        <dbReference type="Proteomes" id="UP000681720"/>
    </source>
</evidence>
<dbReference type="EMBL" id="CAJOBI010127245">
    <property type="protein sequence ID" value="CAF4707133.1"/>
    <property type="molecule type" value="Genomic_DNA"/>
</dbReference>
<proteinExistence type="predicted"/>
<comment type="caution">
    <text evidence="2">The sequence shown here is derived from an EMBL/GenBank/DDBJ whole genome shotgun (WGS) entry which is preliminary data.</text>
</comment>
<gene>
    <name evidence="2" type="ORF">GIL414_LOCUS52065</name>
    <name evidence="4" type="ORF">GIL414_LOCUS57035</name>
    <name evidence="1" type="ORF">SMN809_LOCUS43280</name>
    <name evidence="3" type="ORF">SMN809_LOCUS55761</name>
</gene>
<organism evidence="2 5">
    <name type="scientific">Rotaria magnacalcarata</name>
    <dbReference type="NCBI Taxonomy" id="392030"/>
    <lineage>
        <taxon>Eukaryota</taxon>
        <taxon>Metazoa</taxon>
        <taxon>Spiralia</taxon>
        <taxon>Gnathifera</taxon>
        <taxon>Rotifera</taxon>
        <taxon>Eurotatoria</taxon>
        <taxon>Bdelloidea</taxon>
        <taxon>Philodinida</taxon>
        <taxon>Philodinidae</taxon>
        <taxon>Rotaria</taxon>
    </lineage>
</organism>
<accession>A0A8S3CEC3</accession>
<dbReference type="AlphaFoldDB" id="A0A8S3CEC3"/>
<dbReference type="EMBL" id="CAJOBI010197795">
    <property type="protein sequence ID" value="CAF4981696.1"/>
    <property type="molecule type" value="Genomic_DNA"/>
</dbReference>
<evidence type="ECO:0000313" key="3">
    <source>
        <dbReference type="EMBL" id="CAF4981696.1"/>
    </source>
</evidence>
<dbReference type="EMBL" id="CAJOBJ010177413">
    <property type="protein sequence ID" value="CAF4905702.1"/>
    <property type="molecule type" value="Genomic_DNA"/>
</dbReference>